<organism evidence="1 2">
    <name type="scientific">Dendrolimus kikuchii</name>
    <dbReference type="NCBI Taxonomy" id="765133"/>
    <lineage>
        <taxon>Eukaryota</taxon>
        <taxon>Metazoa</taxon>
        <taxon>Ecdysozoa</taxon>
        <taxon>Arthropoda</taxon>
        <taxon>Hexapoda</taxon>
        <taxon>Insecta</taxon>
        <taxon>Pterygota</taxon>
        <taxon>Neoptera</taxon>
        <taxon>Endopterygota</taxon>
        <taxon>Lepidoptera</taxon>
        <taxon>Glossata</taxon>
        <taxon>Ditrysia</taxon>
        <taxon>Bombycoidea</taxon>
        <taxon>Lasiocampidae</taxon>
        <taxon>Dendrolimus</taxon>
    </lineage>
</organism>
<protein>
    <submittedName>
        <fullName evidence="1">Uncharacterized protein</fullName>
    </submittedName>
</protein>
<evidence type="ECO:0000313" key="1">
    <source>
        <dbReference type="EMBL" id="KAJ0173667.1"/>
    </source>
</evidence>
<sequence>MLKFFITVILCNLSFLEIECLDWGDSCRTKQNQLGTCTPLSSCQHLRVEISGAGNPMPNHLRRKLQSLGCGFIDSEPLVCCVDDKSDESNNYDDYSRPNTLGSTSDNDRLSWTDPNYNTNTEDPFNRNSNTNVNNPSYQDNEIYNRGPPDISQHPNLKLLPTKCGAIDDDRIWGGDRTQLFEMPWMVLLSYDDAVLGPRLSCGGTLINEWYVLTAAHCVEFLASRLRLDGVILGEYDVRTNPDCDDTSQCAPPIRNVTIDYVIAHPGYTPENRSDDIALIRLSEPADFNLASMKPICLPISRDLQKESLENKKAVVAGWGVTEEGMQSPVLMSVALPIVSNSDCAKDYKDLVRLSDGQMCAGGEENKDSCSGDSGGPLMYPGNVAGRIQYVQRGIVSYGSKRCALDGFPGIYTRVAYYMDWILNNIQS</sequence>
<name>A0ACC1CR06_9NEOP</name>
<evidence type="ECO:0000313" key="2">
    <source>
        <dbReference type="Proteomes" id="UP000824533"/>
    </source>
</evidence>
<dbReference type="Proteomes" id="UP000824533">
    <property type="component" value="Linkage Group LG19"/>
</dbReference>
<reference evidence="1 2" key="1">
    <citation type="journal article" date="2021" name="Front. Genet.">
        <title>Chromosome-Level Genome Assembly Reveals Significant Gene Expansion in the Toll and IMD Signaling Pathways of Dendrolimus kikuchii.</title>
        <authorList>
            <person name="Zhou J."/>
            <person name="Wu P."/>
            <person name="Xiong Z."/>
            <person name="Liu N."/>
            <person name="Zhao N."/>
            <person name="Ji M."/>
            <person name="Qiu Y."/>
            <person name="Yang B."/>
        </authorList>
    </citation>
    <scope>NUCLEOTIDE SEQUENCE [LARGE SCALE GENOMIC DNA]</scope>
    <source>
        <strain evidence="1">Ann1</strain>
    </source>
</reference>
<accession>A0ACC1CR06</accession>
<dbReference type="EMBL" id="CM034405">
    <property type="protein sequence ID" value="KAJ0173667.1"/>
    <property type="molecule type" value="Genomic_DNA"/>
</dbReference>
<gene>
    <name evidence="1" type="ORF">K1T71_010816</name>
</gene>
<comment type="caution">
    <text evidence="1">The sequence shown here is derived from an EMBL/GenBank/DDBJ whole genome shotgun (WGS) entry which is preliminary data.</text>
</comment>
<proteinExistence type="predicted"/>
<keyword evidence="2" id="KW-1185">Reference proteome</keyword>